<name>A0AC35GMQ0_9BILA</name>
<protein>
    <submittedName>
        <fullName evidence="2">Peptidase S1 domain-containing protein</fullName>
    </submittedName>
</protein>
<dbReference type="Proteomes" id="UP000887580">
    <property type="component" value="Unplaced"/>
</dbReference>
<sequence length="289" mass="32330">MYKLFLAALIYFSLNFINGQNQNLCGYSTNQKTYDGSDETKILGGKLSNPLDWPFVVSISGENGACTGTIIGEKWILSATHCKRMGTPITVNVNGEKYKSEKIVTTDWDVETNNDDIMLIKIKKPLKYSRRVLPVCLFQNVTAKTGDIAVVTGFGVRFDKITDADYTQRNILNPGFHLNFKNNTSLYETPLTIQDMSYCNITSSEAKDLIKTRICAGGKMQGTTEGDSGGPLLLIRNNRWIQFGITSYGFYTPAEKNDTTTIFDRGVYTRVSAYCKWIETNTLGEVKCQ</sequence>
<accession>A0AC35GMQ0</accession>
<organism evidence="1 2">
    <name type="scientific">Panagrolaimus sp. PS1159</name>
    <dbReference type="NCBI Taxonomy" id="55785"/>
    <lineage>
        <taxon>Eukaryota</taxon>
        <taxon>Metazoa</taxon>
        <taxon>Ecdysozoa</taxon>
        <taxon>Nematoda</taxon>
        <taxon>Chromadorea</taxon>
        <taxon>Rhabditida</taxon>
        <taxon>Tylenchina</taxon>
        <taxon>Panagrolaimomorpha</taxon>
        <taxon>Panagrolaimoidea</taxon>
        <taxon>Panagrolaimidae</taxon>
        <taxon>Panagrolaimus</taxon>
    </lineage>
</organism>
<proteinExistence type="predicted"/>
<reference evidence="2" key="1">
    <citation type="submission" date="2022-11" db="UniProtKB">
        <authorList>
            <consortium name="WormBaseParasite"/>
        </authorList>
    </citation>
    <scope>IDENTIFICATION</scope>
</reference>
<evidence type="ECO:0000313" key="2">
    <source>
        <dbReference type="WBParaSite" id="PS1159_v2.g6628.t1"/>
    </source>
</evidence>
<dbReference type="WBParaSite" id="PS1159_v2.g6628.t1">
    <property type="protein sequence ID" value="PS1159_v2.g6628.t1"/>
    <property type="gene ID" value="PS1159_v2.g6628"/>
</dbReference>
<evidence type="ECO:0000313" key="1">
    <source>
        <dbReference type="Proteomes" id="UP000887580"/>
    </source>
</evidence>